<feature type="region of interest" description="Disordered" evidence="1">
    <location>
        <begin position="569"/>
        <end position="593"/>
    </location>
</feature>
<sequence length="1050" mass="115551">MSRGFPTYEDLDIDDDSIEDYDENEGAPKKNWFQPAEVSLQQLDRVKPVATVYNIGLRDPGDLRPGRGKRTLVSTNDQLSDLQTEPPLSTVSYQKAAWGSETSIPEALKLAAQAGTRPTRPSSAKFGAISKPLAPRKSRPQSAKDPLCPNGKIKTAALGIKGQKFDPSDGHGRNTLPPSGVSVGWAGPPAGLCDPSVDATIDSVQAANAKHQEVAPPAPNCSPEPEEFDESFSDVPNDSPPPSPALHLSLSLPSADADDEPDTGRLLAKAEQFVKTQKKKESQKMKYFKADPPGLGKIGETLQASMHALQEKQAALPDSSTSQDQENESVSDSSSMLRMSRIEKETELNKSNNRSCDQKGFLGDGVRSSKSLLEDDSKIGTSMHLDLTSGENTIADKALPPSNGFEYLGPAKAERKNRSHPIFQKLSSHKHSHGPRPGSAKSDTSTDEDKPQCKGAKTAEDREKEVARPATAERKEEKSPPNAPVFRFGVHIREDRNITVDITPRNLGRKVPEKTSRKHRHQDDLCDLEVRNVWSGGGRRIGSKDCHNRKTPTHTSFGARAATPVGIVYDDDDDDDNASDVEKKKTAKRRGPMKEKDLVTMVSNISLSDEEEDDPSKEMNIEDGHRTDDGYKEQERCSSSLSTGEKNYYNIARKTVKEKSFASLEEKENFITVTTKLILFDTEQPTESVVKTILEAPQSKTKERVTTTVTSDKPPPRPKSSARPRSAKLNKSDLESFTVAPPSPLPTRQDKDNDEGGFTSSTEDETPVDEERPLSRIGFVSMETNLDGEDEADLNAVSQRPPSGKRRPLSAAGKTVNRHPTTPNRLSKPKAKESVTKRRPMSASAVDRSPSSADIHRANTAAQALRTERQVTAKASSSNSGSRFSQTQRHCASYNRSGTSRGQGRAKSASVLQKPLEIISKNPDLEIPDSAEMEKCKQIQNRLACYGIDVQPRTMERALFPPTGRTLYYEVDATLPKSYSNGLLSLPRFWLPEEHRKLKVAEKKLALAELSLWRQKKEEERKARLAEGKKVVKKGKKKGKKKLRRSQSIC</sequence>
<feature type="compositionally biased region" description="Basic and acidic residues" evidence="1">
    <location>
        <begin position="163"/>
        <end position="172"/>
    </location>
</feature>
<accession>A0AAN9G5R9</accession>
<feature type="region of interest" description="Disordered" evidence="1">
    <location>
        <begin position="1"/>
        <end position="29"/>
    </location>
</feature>
<proteinExistence type="predicted"/>
<feature type="region of interest" description="Disordered" evidence="1">
    <location>
        <begin position="693"/>
        <end position="855"/>
    </location>
</feature>
<feature type="compositionally biased region" description="Polar residues" evidence="1">
    <location>
        <begin position="873"/>
        <end position="902"/>
    </location>
</feature>
<dbReference type="EMBL" id="JBAMIC010000018">
    <property type="protein sequence ID" value="KAK7094925.1"/>
    <property type="molecule type" value="Genomic_DNA"/>
</dbReference>
<feature type="region of interest" description="Disordered" evidence="1">
    <location>
        <begin position="112"/>
        <end position="487"/>
    </location>
</feature>
<evidence type="ECO:0000313" key="2">
    <source>
        <dbReference type="EMBL" id="KAK7094925.1"/>
    </source>
</evidence>
<feature type="region of interest" description="Disordered" evidence="1">
    <location>
        <begin position="57"/>
        <end position="88"/>
    </location>
</feature>
<comment type="caution">
    <text evidence="2">The sequence shown here is derived from an EMBL/GenBank/DDBJ whole genome shotgun (WGS) entry which is preliminary data.</text>
</comment>
<feature type="compositionally biased region" description="Basic and acidic residues" evidence="1">
    <location>
        <begin position="447"/>
        <end position="479"/>
    </location>
</feature>
<keyword evidence="3" id="KW-1185">Reference proteome</keyword>
<feature type="region of interest" description="Disordered" evidence="1">
    <location>
        <begin position="1024"/>
        <end position="1050"/>
    </location>
</feature>
<feature type="compositionally biased region" description="Polar residues" evidence="1">
    <location>
        <begin position="72"/>
        <end position="88"/>
    </location>
</feature>
<feature type="region of interest" description="Disordered" evidence="1">
    <location>
        <begin position="607"/>
        <end position="639"/>
    </location>
</feature>
<dbReference type="Proteomes" id="UP001374579">
    <property type="component" value="Unassembled WGS sequence"/>
</dbReference>
<feature type="compositionally biased region" description="Acidic residues" evidence="1">
    <location>
        <begin position="9"/>
        <end position="25"/>
    </location>
</feature>
<feature type="compositionally biased region" description="Low complexity" evidence="1">
    <location>
        <begin position="245"/>
        <end position="255"/>
    </location>
</feature>
<feature type="compositionally biased region" description="Basic residues" evidence="1">
    <location>
        <begin position="1031"/>
        <end position="1050"/>
    </location>
</feature>
<dbReference type="AlphaFoldDB" id="A0AAN9G5R9"/>
<evidence type="ECO:0000256" key="1">
    <source>
        <dbReference type="SAM" id="MobiDB-lite"/>
    </source>
</evidence>
<name>A0AAN9G5R9_9CAEN</name>
<feature type="compositionally biased region" description="Basic and acidic residues" evidence="1">
    <location>
        <begin position="616"/>
        <end position="636"/>
    </location>
</feature>
<feature type="compositionally biased region" description="Low complexity" evidence="1">
    <location>
        <begin position="330"/>
        <end position="339"/>
    </location>
</feature>
<feature type="compositionally biased region" description="Acidic residues" evidence="1">
    <location>
        <begin position="569"/>
        <end position="579"/>
    </location>
</feature>
<evidence type="ECO:0000313" key="3">
    <source>
        <dbReference type="Proteomes" id="UP001374579"/>
    </source>
</evidence>
<reference evidence="2 3" key="1">
    <citation type="submission" date="2024-02" db="EMBL/GenBank/DDBJ databases">
        <title>Chromosome-scale genome assembly of the rough periwinkle Littorina saxatilis.</title>
        <authorList>
            <person name="De Jode A."/>
            <person name="Faria R."/>
            <person name="Formenti G."/>
            <person name="Sims Y."/>
            <person name="Smith T.P."/>
            <person name="Tracey A."/>
            <person name="Wood J.M.D."/>
            <person name="Zagrodzka Z.B."/>
            <person name="Johannesson K."/>
            <person name="Butlin R.K."/>
            <person name="Leder E.H."/>
        </authorList>
    </citation>
    <scope>NUCLEOTIDE SEQUENCE [LARGE SCALE GENOMIC DNA]</scope>
    <source>
        <strain evidence="2">Snail1</strain>
        <tissue evidence="2">Muscle</tissue>
    </source>
</reference>
<organism evidence="2 3">
    <name type="scientific">Littorina saxatilis</name>
    <dbReference type="NCBI Taxonomy" id="31220"/>
    <lineage>
        <taxon>Eukaryota</taxon>
        <taxon>Metazoa</taxon>
        <taxon>Spiralia</taxon>
        <taxon>Lophotrochozoa</taxon>
        <taxon>Mollusca</taxon>
        <taxon>Gastropoda</taxon>
        <taxon>Caenogastropoda</taxon>
        <taxon>Littorinimorpha</taxon>
        <taxon>Littorinoidea</taxon>
        <taxon>Littorinidae</taxon>
        <taxon>Littorina</taxon>
    </lineage>
</organism>
<feature type="region of interest" description="Disordered" evidence="1">
    <location>
        <begin position="868"/>
        <end position="911"/>
    </location>
</feature>
<protein>
    <submittedName>
        <fullName evidence="2">Uncharacterized protein</fullName>
    </submittedName>
</protein>
<gene>
    <name evidence="2" type="ORF">V1264_006405</name>
</gene>